<feature type="non-terminal residue" evidence="4">
    <location>
        <position position="178"/>
    </location>
</feature>
<evidence type="ECO:0000256" key="3">
    <source>
        <dbReference type="SAM" id="Phobius"/>
    </source>
</evidence>
<evidence type="ECO:0000256" key="2">
    <source>
        <dbReference type="ARBA" id="ARBA00023186"/>
    </source>
</evidence>
<dbReference type="InterPro" id="IPR037124">
    <property type="entry name" value="Chaperonin_GroES_sf"/>
</dbReference>
<dbReference type="SUPFAM" id="SSF50129">
    <property type="entry name" value="GroES-like"/>
    <property type="match status" value="1"/>
</dbReference>
<dbReference type="GO" id="GO:0046872">
    <property type="term" value="F:metal ion binding"/>
    <property type="evidence" value="ECO:0007669"/>
    <property type="project" value="TreeGrafter"/>
</dbReference>
<keyword evidence="3" id="KW-1133">Transmembrane helix</keyword>
<comment type="similarity">
    <text evidence="1">Belongs to the GroES chaperonin family.</text>
</comment>
<dbReference type="GO" id="GO:0044183">
    <property type="term" value="F:protein folding chaperone"/>
    <property type="evidence" value="ECO:0007669"/>
    <property type="project" value="InterPro"/>
</dbReference>
<dbReference type="GO" id="GO:0005524">
    <property type="term" value="F:ATP binding"/>
    <property type="evidence" value="ECO:0007669"/>
    <property type="project" value="InterPro"/>
</dbReference>
<keyword evidence="2" id="KW-0143">Chaperone</keyword>
<dbReference type="PANTHER" id="PTHR10772">
    <property type="entry name" value="10 KDA HEAT SHOCK PROTEIN"/>
    <property type="match status" value="1"/>
</dbReference>
<dbReference type="CDD" id="cd00320">
    <property type="entry name" value="cpn10"/>
    <property type="match status" value="1"/>
</dbReference>
<evidence type="ECO:0000313" key="4">
    <source>
        <dbReference type="EMBL" id="GAH88429.1"/>
    </source>
</evidence>
<comment type="caution">
    <text evidence="4">The sequence shown here is derived from an EMBL/GenBank/DDBJ whole genome shotgun (WGS) entry which is preliminary data.</text>
</comment>
<organism evidence="4">
    <name type="scientific">marine sediment metagenome</name>
    <dbReference type="NCBI Taxonomy" id="412755"/>
    <lineage>
        <taxon>unclassified sequences</taxon>
        <taxon>metagenomes</taxon>
        <taxon>ecological metagenomes</taxon>
    </lineage>
</organism>
<dbReference type="GO" id="GO:0051087">
    <property type="term" value="F:protein-folding chaperone binding"/>
    <property type="evidence" value="ECO:0007669"/>
    <property type="project" value="TreeGrafter"/>
</dbReference>
<keyword evidence="3" id="KW-0472">Membrane</keyword>
<feature type="transmembrane region" description="Helical" evidence="3">
    <location>
        <begin position="90"/>
        <end position="109"/>
    </location>
</feature>
<evidence type="ECO:0000256" key="1">
    <source>
        <dbReference type="ARBA" id="ARBA00006975"/>
    </source>
</evidence>
<dbReference type="FunFam" id="2.30.33.40:FF:000001">
    <property type="entry name" value="10 kDa chaperonin"/>
    <property type="match status" value="1"/>
</dbReference>
<reference evidence="4" key="1">
    <citation type="journal article" date="2014" name="Front. Microbiol.">
        <title>High frequency of phylogenetically diverse reductive dehalogenase-homologous genes in deep subseafloor sedimentary metagenomes.</title>
        <authorList>
            <person name="Kawai M."/>
            <person name="Futagami T."/>
            <person name="Toyoda A."/>
            <person name="Takaki Y."/>
            <person name="Nishi S."/>
            <person name="Hori S."/>
            <person name="Arai W."/>
            <person name="Tsubouchi T."/>
            <person name="Morono Y."/>
            <person name="Uchiyama I."/>
            <person name="Ito T."/>
            <person name="Fujiyama A."/>
            <person name="Inagaki F."/>
            <person name="Takami H."/>
        </authorList>
    </citation>
    <scope>NUCLEOTIDE SEQUENCE</scope>
    <source>
        <strain evidence="4">Expedition CK06-06</strain>
    </source>
</reference>
<keyword evidence="3" id="KW-0812">Transmembrane</keyword>
<dbReference type="PRINTS" id="PR00297">
    <property type="entry name" value="CHAPERONIN10"/>
</dbReference>
<dbReference type="Gene3D" id="2.30.33.40">
    <property type="entry name" value="GroES chaperonin"/>
    <property type="match status" value="1"/>
</dbReference>
<dbReference type="NCBIfam" id="NF001531">
    <property type="entry name" value="PRK00364.2-2"/>
    <property type="match status" value="1"/>
</dbReference>
<dbReference type="InterPro" id="IPR011032">
    <property type="entry name" value="GroES-like_sf"/>
</dbReference>
<dbReference type="Pfam" id="PF00166">
    <property type="entry name" value="Cpn10"/>
    <property type="match status" value="1"/>
</dbReference>
<dbReference type="GO" id="GO:0051082">
    <property type="term" value="F:unfolded protein binding"/>
    <property type="evidence" value="ECO:0007669"/>
    <property type="project" value="TreeGrafter"/>
</dbReference>
<name>X1KE38_9ZZZZ</name>
<dbReference type="HAMAP" id="MF_00580">
    <property type="entry name" value="CH10"/>
    <property type="match status" value="1"/>
</dbReference>
<proteinExistence type="inferred from homology"/>
<protein>
    <recommendedName>
        <fullName evidence="5">10 kDa chaperonin</fullName>
    </recommendedName>
</protein>
<dbReference type="PANTHER" id="PTHR10772:SF58">
    <property type="entry name" value="CO-CHAPERONIN GROES"/>
    <property type="match status" value="1"/>
</dbReference>
<dbReference type="InterPro" id="IPR020818">
    <property type="entry name" value="Chaperonin_GroES"/>
</dbReference>
<dbReference type="PROSITE" id="PS00681">
    <property type="entry name" value="CHAPERONINS_CPN10"/>
    <property type="match status" value="1"/>
</dbReference>
<dbReference type="AlphaFoldDB" id="X1KE38"/>
<dbReference type="InterPro" id="IPR018369">
    <property type="entry name" value="Chaprnonin_Cpn10_CS"/>
</dbReference>
<dbReference type="EMBL" id="BARU01037500">
    <property type="protein sequence ID" value="GAH88429.1"/>
    <property type="molecule type" value="Genomic_DNA"/>
</dbReference>
<accession>X1KE38</accession>
<dbReference type="SMART" id="SM00883">
    <property type="entry name" value="Cpn10"/>
    <property type="match status" value="1"/>
</dbReference>
<gene>
    <name evidence="4" type="ORF">S03H2_58423</name>
</gene>
<evidence type="ECO:0008006" key="5">
    <source>
        <dbReference type="Google" id="ProtNLM"/>
    </source>
</evidence>
<sequence>MKIRPIGEKILVKRLEAEKKTKGGIVLPDTAKEKPKQGKVIAVGEGKLMDDGSKAKFQVKKGDRILFASYAGTEVKVDFYKGRTKLESKARLLIGLTLVLLLGAIFVIIERTHSELLFQRIHERSALTARELLLFIETSGVDVNDLTETRRRLKAYLNRIHPSPAYTVRLISGRSAEG</sequence>